<dbReference type="Proteomes" id="UP001530400">
    <property type="component" value="Unassembled WGS sequence"/>
</dbReference>
<sequence>MSKRTTNRDEESLLQTLDAAPPTNATSASAPSVLGGGSSSGPGGNPILLAKMVLRKVLTIVTSDNDESAVVGGDGYGPITLLKDVFIGTIFGLVTISMLIFMDHLNIIHLQSAHNFRESAFAMLNDPETLANLEESTGLKFIPVSEYESIQSEINEASEKLAKIQSTIQERVKEGEEKKAELGPLKEEYEKLLANSNLGLENWNGDAKWGGGGSCDARKQYFIDTYGHSEVTAKVAIMKQTPNCKKD</sequence>
<dbReference type="AlphaFoldDB" id="A0ABD3P702"/>
<keyword evidence="3" id="KW-0812">Transmembrane</keyword>
<protein>
    <recommendedName>
        <fullName evidence="6">Endoplasmic reticulum transmembrane protein</fullName>
    </recommendedName>
</protein>
<comment type="caution">
    <text evidence="4">The sequence shown here is derived from an EMBL/GenBank/DDBJ whole genome shotgun (WGS) entry which is preliminary data.</text>
</comment>
<gene>
    <name evidence="4" type="ORF">ACHAWO_011390</name>
</gene>
<keyword evidence="5" id="KW-1185">Reference proteome</keyword>
<evidence type="ECO:0000313" key="5">
    <source>
        <dbReference type="Proteomes" id="UP001530400"/>
    </source>
</evidence>
<evidence type="ECO:0008006" key="6">
    <source>
        <dbReference type="Google" id="ProtNLM"/>
    </source>
</evidence>
<name>A0ABD3P702_9STRA</name>
<evidence type="ECO:0000313" key="4">
    <source>
        <dbReference type="EMBL" id="KAL3782941.1"/>
    </source>
</evidence>
<evidence type="ECO:0000256" key="2">
    <source>
        <dbReference type="SAM" id="MobiDB-lite"/>
    </source>
</evidence>
<proteinExistence type="predicted"/>
<keyword evidence="3" id="KW-0472">Membrane</keyword>
<feature type="compositionally biased region" description="Low complexity" evidence="2">
    <location>
        <begin position="19"/>
        <end position="33"/>
    </location>
</feature>
<feature type="transmembrane region" description="Helical" evidence="3">
    <location>
        <begin position="85"/>
        <end position="102"/>
    </location>
</feature>
<feature type="region of interest" description="Disordered" evidence="2">
    <location>
        <begin position="16"/>
        <end position="39"/>
    </location>
</feature>
<feature type="coiled-coil region" evidence="1">
    <location>
        <begin position="147"/>
        <end position="174"/>
    </location>
</feature>
<keyword evidence="3" id="KW-1133">Transmembrane helix</keyword>
<accession>A0ABD3P702</accession>
<organism evidence="4 5">
    <name type="scientific">Cyclotella atomus</name>
    <dbReference type="NCBI Taxonomy" id="382360"/>
    <lineage>
        <taxon>Eukaryota</taxon>
        <taxon>Sar</taxon>
        <taxon>Stramenopiles</taxon>
        <taxon>Ochrophyta</taxon>
        <taxon>Bacillariophyta</taxon>
        <taxon>Coscinodiscophyceae</taxon>
        <taxon>Thalassiosirophycidae</taxon>
        <taxon>Stephanodiscales</taxon>
        <taxon>Stephanodiscaceae</taxon>
        <taxon>Cyclotella</taxon>
    </lineage>
</organism>
<evidence type="ECO:0000256" key="3">
    <source>
        <dbReference type="SAM" id="Phobius"/>
    </source>
</evidence>
<dbReference type="EMBL" id="JALLPJ020000786">
    <property type="protein sequence ID" value="KAL3782941.1"/>
    <property type="molecule type" value="Genomic_DNA"/>
</dbReference>
<keyword evidence="1" id="KW-0175">Coiled coil</keyword>
<evidence type="ECO:0000256" key="1">
    <source>
        <dbReference type="SAM" id="Coils"/>
    </source>
</evidence>
<reference evidence="4 5" key="1">
    <citation type="submission" date="2024-10" db="EMBL/GenBank/DDBJ databases">
        <title>Updated reference genomes for cyclostephanoid diatoms.</title>
        <authorList>
            <person name="Roberts W.R."/>
            <person name="Alverson A.J."/>
        </authorList>
    </citation>
    <scope>NUCLEOTIDE SEQUENCE [LARGE SCALE GENOMIC DNA]</scope>
    <source>
        <strain evidence="4 5">AJA010-31</strain>
    </source>
</reference>